<gene>
    <name evidence="1" type="ORF">J437_LFUL004862</name>
</gene>
<dbReference type="PANTHER" id="PTHR31389:SF4">
    <property type="entry name" value="LD39211P"/>
    <property type="match status" value="1"/>
</dbReference>
<comment type="caution">
    <text evidence="1">The sequence shown here is derived from an EMBL/GenBank/DDBJ whole genome shotgun (WGS) entry which is preliminary data.</text>
</comment>
<dbReference type="PANTHER" id="PTHR31389">
    <property type="entry name" value="LD39211P"/>
    <property type="match status" value="1"/>
</dbReference>
<reference evidence="1" key="1">
    <citation type="submission" date="2013-04" db="EMBL/GenBank/DDBJ databases">
        <authorList>
            <person name="Qu J."/>
            <person name="Murali S.C."/>
            <person name="Bandaranaike D."/>
            <person name="Bellair M."/>
            <person name="Blankenburg K."/>
            <person name="Chao H."/>
            <person name="Dinh H."/>
            <person name="Doddapaneni H."/>
            <person name="Downs B."/>
            <person name="Dugan-Rocha S."/>
            <person name="Elkadiri S."/>
            <person name="Gnanaolivu R.D."/>
            <person name="Hernandez B."/>
            <person name="Javaid M."/>
            <person name="Jayaseelan J.C."/>
            <person name="Lee S."/>
            <person name="Li M."/>
            <person name="Ming W."/>
            <person name="Munidasa M."/>
            <person name="Muniz J."/>
            <person name="Nguyen L."/>
            <person name="Ongeri F."/>
            <person name="Osuji N."/>
            <person name="Pu L.-L."/>
            <person name="Puazo M."/>
            <person name="Qu C."/>
            <person name="Quiroz J."/>
            <person name="Raj R."/>
            <person name="Weissenberger G."/>
            <person name="Xin Y."/>
            <person name="Zou X."/>
            <person name="Han Y."/>
            <person name="Richards S."/>
            <person name="Worley K."/>
            <person name="Muzny D."/>
            <person name="Gibbs R."/>
        </authorList>
    </citation>
    <scope>NUCLEOTIDE SEQUENCE</scope>
    <source>
        <strain evidence="1">Sampled in the wild</strain>
    </source>
</reference>
<name>A0A8K0JY51_LADFU</name>
<keyword evidence="2" id="KW-1185">Reference proteome</keyword>
<dbReference type="Proteomes" id="UP000792457">
    <property type="component" value="Unassembled WGS sequence"/>
</dbReference>
<sequence length="370" mass="42187">MRTKNFVLFLICIVGSSVFLCLVGNQRPSIQTIVTETHKQLSNLKNFKANDSNMFSENLKDAEEKRLVADEKYLMLLGFTENPRLYPDSVLKNTTLPLIVTHVSEDQEKHGIGFARNVQHFLPNHSISIYNLGLGQYELERVIYLCIQCSNAEKKPLLNEKDRICLPRGGELELVKHCNNSRCNVINFDYSQFPSHVEDDRLQAYRPLLIQDALNRAGSILYLDVTQRLHSGSYRTLCTMTNKLMGKGKGPGILAHATRHPVSSLTHPKMFGYFHTEPDAYYFLPMIEMSPLLLLNTLRIHSELMLPWVQCALTRDCLGPLGAQSAGCRFDKKPQYRYSGCHHYDGSALNVALGLMFQFEERRLVSLIYL</sequence>
<reference evidence="1" key="2">
    <citation type="submission" date="2017-10" db="EMBL/GenBank/DDBJ databases">
        <title>Ladona fulva Genome sequencing and assembly.</title>
        <authorList>
            <person name="Murali S."/>
            <person name="Richards S."/>
            <person name="Bandaranaike D."/>
            <person name="Bellair M."/>
            <person name="Blankenburg K."/>
            <person name="Chao H."/>
            <person name="Dinh H."/>
            <person name="Doddapaneni H."/>
            <person name="Dugan-Rocha S."/>
            <person name="Elkadiri S."/>
            <person name="Gnanaolivu R."/>
            <person name="Hernandez B."/>
            <person name="Skinner E."/>
            <person name="Javaid M."/>
            <person name="Lee S."/>
            <person name="Li M."/>
            <person name="Ming W."/>
            <person name="Munidasa M."/>
            <person name="Muniz J."/>
            <person name="Nguyen L."/>
            <person name="Hughes D."/>
            <person name="Osuji N."/>
            <person name="Pu L.-L."/>
            <person name="Puazo M."/>
            <person name="Qu C."/>
            <person name="Quiroz J."/>
            <person name="Raj R."/>
            <person name="Weissenberger G."/>
            <person name="Xin Y."/>
            <person name="Zou X."/>
            <person name="Han Y."/>
            <person name="Worley K."/>
            <person name="Muzny D."/>
            <person name="Gibbs R."/>
        </authorList>
    </citation>
    <scope>NUCLEOTIDE SEQUENCE</scope>
    <source>
        <strain evidence="1">Sampled in the wild</strain>
    </source>
</reference>
<dbReference type="EMBL" id="KZ308133">
    <property type="protein sequence ID" value="KAG8222403.1"/>
    <property type="molecule type" value="Genomic_DNA"/>
</dbReference>
<dbReference type="AlphaFoldDB" id="A0A8K0JY51"/>
<evidence type="ECO:0000313" key="2">
    <source>
        <dbReference type="Proteomes" id="UP000792457"/>
    </source>
</evidence>
<protein>
    <submittedName>
        <fullName evidence="1">Uncharacterized protein</fullName>
    </submittedName>
</protein>
<organism evidence="1 2">
    <name type="scientific">Ladona fulva</name>
    <name type="common">Scarce chaser dragonfly</name>
    <name type="synonym">Libellula fulva</name>
    <dbReference type="NCBI Taxonomy" id="123851"/>
    <lineage>
        <taxon>Eukaryota</taxon>
        <taxon>Metazoa</taxon>
        <taxon>Ecdysozoa</taxon>
        <taxon>Arthropoda</taxon>
        <taxon>Hexapoda</taxon>
        <taxon>Insecta</taxon>
        <taxon>Pterygota</taxon>
        <taxon>Palaeoptera</taxon>
        <taxon>Odonata</taxon>
        <taxon>Epiprocta</taxon>
        <taxon>Anisoptera</taxon>
        <taxon>Libelluloidea</taxon>
        <taxon>Libellulidae</taxon>
        <taxon>Ladona</taxon>
    </lineage>
</organism>
<evidence type="ECO:0000313" key="1">
    <source>
        <dbReference type="EMBL" id="KAG8222403.1"/>
    </source>
</evidence>
<proteinExistence type="predicted"/>
<dbReference type="OrthoDB" id="6414280at2759"/>
<accession>A0A8K0JY51</accession>